<evidence type="ECO:0000259" key="4">
    <source>
        <dbReference type="PROSITE" id="PS51820"/>
    </source>
</evidence>
<feature type="domain" description="Cadherin" evidence="3">
    <location>
        <begin position="775"/>
        <end position="893"/>
    </location>
</feature>
<dbReference type="Proteomes" id="UP000600139">
    <property type="component" value="Unassembled WGS sequence"/>
</dbReference>
<feature type="domain" description="PA14" evidence="4">
    <location>
        <begin position="1813"/>
        <end position="1971"/>
    </location>
</feature>
<evidence type="ECO:0000313" key="6">
    <source>
        <dbReference type="Proteomes" id="UP000600139"/>
    </source>
</evidence>
<dbReference type="Pfam" id="PF00028">
    <property type="entry name" value="Cadherin"/>
    <property type="match status" value="2"/>
</dbReference>
<dbReference type="InterPro" id="IPR002126">
    <property type="entry name" value="Cadherin-like_dom"/>
</dbReference>
<dbReference type="InterPro" id="IPR015919">
    <property type="entry name" value="Cadherin-like_sf"/>
</dbReference>
<feature type="chain" id="PRO_5037115056" evidence="2">
    <location>
        <begin position="20"/>
        <end position="2292"/>
    </location>
</feature>
<comment type="caution">
    <text evidence="5">The sequence shown here is derived from an EMBL/GenBank/DDBJ whole genome shotgun (WGS) entry which is preliminary data.</text>
</comment>
<feature type="domain" description="Cadherin" evidence="3">
    <location>
        <begin position="1049"/>
        <end position="1133"/>
    </location>
</feature>
<dbReference type="SUPFAM" id="SSF55486">
    <property type="entry name" value="Metalloproteases ('zincins'), catalytic domain"/>
    <property type="match status" value="1"/>
</dbReference>
<feature type="domain" description="PA14" evidence="4">
    <location>
        <begin position="1646"/>
        <end position="1805"/>
    </location>
</feature>
<protein>
    <submittedName>
        <fullName evidence="5">Cadherin domain-containing protein</fullName>
    </submittedName>
</protein>
<dbReference type="Pfam" id="PF07691">
    <property type="entry name" value="PA14"/>
    <property type="match status" value="7"/>
</dbReference>
<sequence>MKKSPALLAAALSCAGVTALWLLPQGSEPIRPSVAKAVAPGHEIPEEQVPAVTPPHPAPAGAHAVFDDIGNLTEGGTVSLPLPDGGHIEGRLNYVKTHPNAATAAGGTLADGSGIFEIAREPGYYRGFILPRTGKIAYVYSGQVGAGLEVASRPRGEVICEPDPNFKPLAQSGPRDPQKAAIYNEGRSVGILYEAIPILHNLPRATATIYLDFDGEVIEGQSWEGGRRIIASAYNMSASSVTDMWRRVAEDFSPYEVNVTTDLQAYLRAPQGRRMRCIITPDNFAPGSGGIAFGGTFLQSGDTCCWVFMDGKAGSDAISHEVGHTLGLHHDGLVKRGDIPAQGYFGGHGSGTASWGPIMGAPYGANVAQWSKGEYPFADQGQDDLAVMGSNVPLIPDDHGPTTAQATALRLGTSGAVSNSGVIDSPEDVDAFTFTTSGGALTLQFNPAVNSPNLDISAKLYNSAGTLVATAGPANQLSATLSQSIPAGSYTVTVDGVGNATWTTNGYGDYGSLGAYTITGTVPTAGWAFTIPRNALAGAVLGTVAPGTGSAFSITSGNTGNAFAIHPTTGVVTVATAGGLSNNSFSLTVAYTAGGSPTSTVVPVNVIALRGLKQQIWTSLGGNGIGPMTSLGTYPNSPNQTRYSPAFQTTLDLDNYGQKLSGYLLPTETGNHTFWISSDDYSEVWLSTDENTANKVRIINLPAVTAPGNFTANAAQQSVAIPLVAGQRYYMEVLHREQTGADHLAVAWQTPTQARHLIPNANLEYPGTWVNRAPWIASSTYRIREDATVGTTVSLLTAGDHEPGSVLANYTITGGNTGNVFALNATTGVLSVNGPLSFATLPRYFLTVQATDSGGLTTSSQIAVEVEALAVKRQLWTGIGGTALSNLRSQPTFPNSPNSTTYQPFFETPTDVADNFGQRLSGYLRAPDTGGYTFWIASDDEGELWLSTDSNPLNKVRIAYTVNATGSRQWNTFTTQKSATINLVAGRSYHIEALNKEGGGGDNLAVAWSGPGFGQRILGAPNVTQQFYNHGAPVLNNRTVTVFNRENLVATLEAKDWADPGTQVTYTITGGNADGVFTIDPLTGVIRGTTGDWLPVGNRVLTVTATDNGTPALSDTAQITVQVQKAGLKREVWTDLAGNNEISGLTGSLYFPHKPSLRGYTQNFQAPSGFGDSYGQRLSGFLIPPATGTYTFWIASDDGGELWISSDANPANKRKIGSVTGSVNQNQWNGQAGQQSVGISLEAGHYYYIEAIQKEGGGGDHLSVAWQGPGIAQAVIPGTYLEYPDSYRPGVKREFFNSASTTKWSPATSWTTASANLSETFTGTGALNGKILATGTGTWSASTGWNRNNGVANKSAAGDIHALVPFAPQAGYVYTLSLEIDPTNSPGSADWFALGFSSQPSTTLPSSLFPTVGQAWVLLRANGSDGGTARAFSSASANQLSFSPVVSPPGTYDMLRIVLDTRNPNWVSTYSFNGASLGTHTHNGALAIQSAGISGYGNALGNVRNFRLTSSGGGIPGTISKLKTSGLNEENFSERLTGFIIPPATGAYTFWIASDDEGQLLLSTDETAANLAPIASVTGYTAEEAWDVSASQKSTVQQLVAGKRYYFQANHRDGSFGDHVAVAWEGPGITRQVIPNDCLEHPAAPADRTLFQREVWTGINGDNVTDLTAASTFPSVPSSVGNLSADTGLVAPSDAGENLGERITGYLVAPEDGRYTFWISSDASSELWLSSDDNPANRVRVASVSGSVSQGAWETQASQKSGAIALLTGKRYYMEILHKEGTGTDHASVAWQGPSFARRVIANTHLENPWVIPGRAGLKREVWTGLSNTTTISSLTTAINSASVKPTARGILTTFESPSNFGDLFGERITGLLVPPETGNYKFWIASDAASELWISTDSNPSNRMRIAYTTTATTARNWTQFASQESGSLVLVAGQRYHIEVLHREAMGDDHLAVAWEGPSFSRRIIDGRFLEYPGTIPAPAYLNRQIWTGIGGNNVSDLTNKANYPATPNQTKTLDSFETPFNESDNYGQKVSGYLVAPATGNYQFWIASDDGGELWLSTSSVQTGKVKIAFTTNATGDKNWTNNTDQASASIALAAGQRYYIEALHKEGGGDDYMAVAWEGPGFTRQVITSDFLEFPGLVPAAMQSGAIIPATGIDNSYTFWLNYMGLAGNDRLAHADPDKDGIPNSMEFILGGAPSGAGTNAATLLPKLTTDGTHAIFEYRMADVAKTVAPFPQYGTSLASWTRATQGVDGVQITTENDAFGPGVDRVTVRVPLANGPNIFMRLNANMR</sequence>
<dbReference type="SUPFAM" id="SSF56988">
    <property type="entry name" value="Anthrax protective antigen"/>
    <property type="match status" value="7"/>
</dbReference>
<dbReference type="InterPro" id="IPR037524">
    <property type="entry name" value="PA14/GLEYA"/>
</dbReference>
<dbReference type="Gene3D" id="2.60.120.380">
    <property type="match status" value="1"/>
</dbReference>
<gene>
    <name evidence="5" type="ORF">JIN84_06855</name>
</gene>
<dbReference type="InterPro" id="IPR052387">
    <property type="entry name" value="Fibrocystin"/>
</dbReference>
<dbReference type="SMART" id="SM00112">
    <property type="entry name" value="CA"/>
    <property type="match status" value="2"/>
</dbReference>
<dbReference type="GO" id="GO:0005509">
    <property type="term" value="F:calcium ion binding"/>
    <property type="evidence" value="ECO:0007669"/>
    <property type="project" value="InterPro"/>
</dbReference>
<dbReference type="PANTHER" id="PTHR46769">
    <property type="entry name" value="POLYCYSTIC KIDNEY AND HEPATIC DISEASE 1 (AUTOSOMAL RECESSIVE)-LIKE 1"/>
    <property type="match status" value="1"/>
</dbReference>
<dbReference type="CDD" id="cd11304">
    <property type="entry name" value="Cadherin_repeat"/>
    <property type="match status" value="3"/>
</dbReference>
<dbReference type="PROSITE" id="PS51820">
    <property type="entry name" value="PA14"/>
    <property type="match status" value="7"/>
</dbReference>
<organism evidence="5 6">
    <name type="scientific">Luteolibacter yonseiensis</name>
    <dbReference type="NCBI Taxonomy" id="1144680"/>
    <lineage>
        <taxon>Bacteria</taxon>
        <taxon>Pseudomonadati</taxon>
        <taxon>Verrucomicrobiota</taxon>
        <taxon>Verrucomicrobiia</taxon>
        <taxon>Verrucomicrobiales</taxon>
        <taxon>Verrucomicrobiaceae</taxon>
        <taxon>Luteolibacter</taxon>
    </lineage>
</organism>
<evidence type="ECO:0000256" key="2">
    <source>
        <dbReference type="SAM" id="SignalP"/>
    </source>
</evidence>
<dbReference type="RefSeq" id="WP_200350289.1">
    <property type="nucleotide sequence ID" value="NZ_BAABHZ010000012.1"/>
</dbReference>
<feature type="domain" description="PA14" evidence="4">
    <location>
        <begin position="866"/>
        <end position="1023"/>
    </location>
</feature>
<dbReference type="SMART" id="SM00758">
    <property type="entry name" value="PA14"/>
    <property type="match status" value="7"/>
</dbReference>
<dbReference type="GO" id="GO:0016020">
    <property type="term" value="C:membrane"/>
    <property type="evidence" value="ECO:0007669"/>
    <property type="project" value="InterPro"/>
</dbReference>
<reference evidence="5" key="1">
    <citation type="submission" date="2021-01" db="EMBL/GenBank/DDBJ databases">
        <title>Modified the classification status of verrucomicrobia.</title>
        <authorList>
            <person name="Feng X."/>
        </authorList>
    </citation>
    <scope>NUCLEOTIDE SEQUENCE</scope>
    <source>
        <strain evidence="5">JCM 18052</strain>
    </source>
</reference>
<dbReference type="PANTHER" id="PTHR46769:SF2">
    <property type="entry name" value="FIBROCYSTIN-L ISOFORM 2 PRECURSOR-RELATED"/>
    <property type="match status" value="1"/>
</dbReference>
<dbReference type="GO" id="GO:0007156">
    <property type="term" value="P:homophilic cell adhesion via plasma membrane adhesion molecules"/>
    <property type="evidence" value="ECO:0007669"/>
    <property type="project" value="InterPro"/>
</dbReference>
<feature type="signal peptide" evidence="2">
    <location>
        <begin position="1"/>
        <end position="19"/>
    </location>
</feature>
<feature type="domain" description="PA14" evidence="4">
    <location>
        <begin position="1123"/>
        <end position="1280"/>
    </location>
</feature>
<keyword evidence="6" id="KW-1185">Reference proteome</keyword>
<name>A0A934R4I2_9BACT</name>
<evidence type="ECO:0000313" key="5">
    <source>
        <dbReference type="EMBL" id="MBK1815325.1"/>
    </source>
</evidence>
<dbReference type="Gene3D" id="2.60.120.1560">
    <property type="match status" value="7"/>
</dbReference>
<feature type="domain" description="PA14" evidence="4">
    <location>
        <begin position="607"/>
        <end position="762"/>
    </location>
</feature>
<proteinExistence type="predicted"/>
<dbReference type="EMBL" id="JAENIK010000008">
    <property type="protein sequence ID" value="MBK1815325.1"/>
    <property type="molecule type" value="Genomic_DNA"/>
</dbReference>
<dbReference type="Gene3D" id="2.60.40.60">
    <property type="entry name" value="Cadherins"/>
    <property type="match status" value="2"/>
</dbReference>
<feature type="domain" description="PA14" evidence="4">
    <location>
        <begin position="1979"/>
        <end position="2135"/>
    </location>
</feature>
<feature type="domain" description="PA14" evidence="4">
    <location>
        <begin position="1480"/>
        <end position="1638"/>
    </location>
</feature>
<dbReference type="SUPFAM" id="SSF49313">
    <property type="entry name" value="Cadherin-like"/>
    <property type="match status" value="2"/>
</dbReference>
<evidence type="ECO:0000256" key="1">
    <source>
        <dbReference type="ARBA" id="ARBA00022729"/>
    </source>
</evidence>
<keyword evidence="1 2" id="KW-0732">Signal</keyword>
<evidence type="ECO:0000259" key="3">
    <source>
        <dbReference type="PROSITE" id="PS50268"/>
    </source>
</evidence>
<dbReference type="InterPro" id="IPR011658">
    <property type="entry name" value="PA14_dom"/>
</dbReference>
<dbReference type="PROSITE" id="PS50268">
    <property type="entry name" value="CADHERIN_2"/>
    <property type="match status" value="2"/>
</dbReference>
<accession>A0A934R4I2</accession>